<gene>
    <name evidence="2" type="primary">Dsim\GD24351</name>
    <name evidence="2" type="ORF">Dsim_GD24351</name>
</gene>
<feature type="region of interest" description="Disordered" evidence="1">
    <location>
        <begin position="109"/>
        <end position="133"/>
    </location>
</feature>
<organism evidence="2 3">
    <name type="scientific">Drosophila simulans</name>
    <name type="common">Fruit fly</name>
    <dbReference type="NCBI Taxonomy" id="7240"/>
    <lineage>
        <taxon>Eukaryota</taxon>
        <taxon>Metazoa</taxon>
        <taxon>Ecdysozoa</taxon>
        <taxon>Arthropoda</taxon>
        <taxon>Hexapoda</taxon>
        <taxon>Insecta</taxon>
        <taxon>Pterygota</taxon>
        <taxon>Neoptera</taxon>
        <taxon>Endopterygota</taxon>
        <taxon>Diptera</taxon>
        <taxon>Brachycera</taxon>
        <taxon>Muscomorpha</taxon>
        <taxon>Ephydroidea</taxon>
        <taxon>Drosophilidae</taxon>
        <taxon>Drosophila</taxon>
        <taxon>Sophophora</taxon>
    </lineage>
</organism>
<dbReference type="Proteomes" id="UP000000304">
    <property type="component" value="Chromosome 2L"/>
</dbReference>
<evidence type="ECO:0000313" key="2">
    <source>
        <dbReference type="EMBL" id="EDX05788.1"/>
    </source>
</evidence>
<reference evidence="2 3" key="1">
    <citation type="journal article" date="2007" name="Nature">
        <title>Evolution of genes and genomes on the Drosophila phylogeny.</title>
        <authorList>
            <consortium name="Drosophila 12 Genomes Consortium"/>
            <person name="Clark A.G."/>
            <person name="Eisen M.B."/>
            <person name="Smith D.R."/>
            <person name="Bergman C.M."/>
            <person name="Oliver B."/>
            <person name="Markow T.A."/>
            <person name="Kaufman T.C."/>
            <person name="Kellis M."/>
            <person name="Gelbart W."/>
            <person name="Iyer V.N."/>
            <person name="Pollard D.A."/>
            <person name="Sackton T.B."/>
            <person name="Larracuente A.M."/>
            <person name="Singh N.D."/>
            <person name="Abad J.P."/>
            <person name="Abt D.N."/>
            <person name="Adryan B."/>
            <person name="Aguade M."/>
            <person name="Akashi H."/>
            <person name="Anderson W.W."/>
            <person name="Aquadro C.F."/>
            <person name="Ardell D.H."/>
            <person name="Arguello R."/>
            <person name="Artieri C.G."/>
            <person name="Barbash D.A."/>
            <person name="Barker D."/>
            <person name="Barsanti P."/>
            <person name="Batterham P."/>
            <person name="Batzoglou S."/>
            <person name="Begun D."/>
            <person name="Bhutkar A."/>
            <person name="Blanco E."/>
            <person name="Bosak S.A."/>
            <person name="Bradley R.K."/>
            <person name="Brand A.D."/>
            <person name="Brent M.R."/>
            <person name="Brooks A.N."/>
            <person name="Brown R.H."/>
            <person name="Butlin R.K."/>
            <person name="Caggese C."/>
            <person name="Calvi B.R."/>
            <person name="Bernardo de Carvalho A."/>
            <person name="Caspi A."/>
            <person name="Castrezana S."/>
            <person name="Celniker S.E."/>
            <person name="Chang J.L."/>
            <person name="Chapple C."/>
            <person name="Chatterji S."/>
            <person name="Chinwalla A."/>
            <person name="Civetta A."/>
            <person name="Clifton S.W."/>
            <person name="Comeron J.M."/>
            <person name="Costello J.C."/>
            <person name="Coyne J.A."/>
            <person name="Daub J."/>
            <person name="David R.G."/>
            <person name="Delcher A.L."/>
            <person name="Delehaunty K."/>
            <person name="Do C.B."/>
            <person name="Ebling H."/>
            <person name="Edwards K."/>
            <person name="Eickbush T."/>
            <person name="Evans J.D."/>
            <person name="Filipski A."/>
            <person name="Findeiss S."/>
            <person name="Freyhult E."/>
            <person name="Fulton L."/>
            <person name="Fulton R."/>
            <person name="Garcia A.C."/>
            <person name="Gardiner A."/>
            <person name="Garfield D.A."/>
            <person name="Garvin B.E."/>
            <person name="Gibson G."/>
            <person name="Gilbert D."/>
            <person name="Gnerre S."/>
            <person name="Godfrey J."/>
            <person name="Good R."/>
            <person name="Gotea V."/>
            <person name="Gravely B."/>
            <person name="Greenberg A.J."/>
            <person name="Griffiths-Jones S."/>
            <person name="Gross S."/>
            <person name="Guigo R."/>
            <person name="Gustafson E.A."/>
            <person name="Haerty W."/>
            <person name="Hahn M.W."/>
            <person name="Halligan D.L."/>
            <person name="Halpern A.L."/>
            <person name="Halter G.M."/>
            <person name="Han M.V."/>
            <person name="Heger A."/>
            <person name="Hillier L."/>
            <person name="Hinrichs A.S."/>
            <person name="Holmes I."/>
            <person name="Hoskins R.A."/>
            <person name="Hubisz M.J."/>
            <person name="Hultmark D."/>
            <person name="Huntley M.A."/>
            <person name="Jaffe D.B."/>
            <person name="Jagadeeshan S."/>
            <person name="Jeck W.R."/>
            <person name="Johnson J."/>
            <person name="Jones C.D."/>
            <person name="Jordan W.C."/>
            <person name="Karpen G.H."/>
            <person name="Kataoka E."/>
            <person name="Keightley P.D."/>
            <person name="Kheradpour P."/>
            <person name="Kirkness E.F."/>
            <person name="Koerich L.B."/>
            <person name="Kristiansen K."/>
            <person name="Kudrna D."/>
            <person name="Kulathinal R.J."/>
            <person name="Kumar S."/>
            <person name="Kwok R."/>
            <person name="Lander E."/>
            <person name="Langley C.H."/>
            <person name="Lapoint R."/>
            <person name="Lazzaro B.P."/>
            <person name="Lee S.J."/>
            <person name="Levesque L."/>
            <person name="Li R."/>
            <person name="Lin C.F."/>
            <person name="Lin M.F."/>
            <person name="Lindblad-Toh K."/>
            <person name="Llopart A."/>
            <person name="Long M."/>
            <person name="Low L."/>
            <person name="Lozovsky E."/>
            <person name="Lu J."/>
            <person name="Luo M."/>
            <person name="Machado C.A."/>
            <person name="Makalowski W."/>
            <person name="Marzo M."/>
            <person name="Matsuda M."/>
            <person name="Matzkin L."/>
            <person name="McAllister B."/>
            <person name="McBride C.S."/>
            <person name="McKernan B."/>
            <person name="McKernan K."/>
            <person name="Mendez-Lago M."/>
            <person name="Minx P."/>
            <person name="Mollenhauer M.U."/>
            <person name="Montooth K."/>
            <person name="Mount S.M."/>
            <person name="Mu X."/>
            <person name="Myers E."/>
            <person name="Negre B."/>
            <person name="Newfeld S."/>
            <person name="Nielsen R."/>
            <person name="Noor M.A."/>
            <person name="O'Grady P."/>
            <person name="Pachter L."/>
            <person name="Papaceit M."/>
            <person name="Parisi M.J."/>
            <person name="Parisi M."/>
            <person name="Parts L."/>
            <person name="Pedersen J.S."/>
            <person name="Pesole G."/>
            <person name="Phillippy A.M."/>
            <person name="Ponting C.P."/>
            <person name="Pop M."/>
            <person name="Porcelli D."/>
            <person name="Powell J.R."/>
            <person name="Prohaska S."/>
            <person name="Pruitt K."/>
            <person name="Puig M."/>
            <person name="Quesneville H."/>
            <person name="Ram K.R."/>
            <person name="Rand D."/>
            <person name="Rasmussen M.D."/>
            <person name="Reed L.K."/>
            <person name="Reenan R."/>
            <person name="Reily A."/>
            <person name="Remington K.A."/>
            <person name="Rieger T.T."/>
            <person name="Ritchie M.G."/>
            <person name="Robin C."/>
            <person name="Rogers Y.H."/>
            <person name="Rohde C."/>
            <person name="Rozas J."/>
            <person name="Rubenfield M.J."/>
            <person name="Ruiz A."/>
            <person name="Russo S."/>
            <person name="Salzberg S.L."/>
            <person name="Sanchez-Gracia A."/>
            <person name="Saranga D.J."/>
            <person name="Sato H."/>
            <person name="Schaeffer S.W."/>
            <person name="Schatz M.C."/>
            <person name="Schlenke T."/>
            <person name="Schwartz R."/>
            <person name="Segarra C."/>
            <person name="Singh R.S."/>
            <person name="Sirot L."/>
            <person name="Sirota M."/>
            <person name="Sisneros N.B."/>
            <person name="Smith C.D."/>
            <person name="Smith T.F."/>
            <person name="Spieth J."/>
            <person name="Stage D.E."/>
            <person name="Stark A."/>
            <person name="Stephan W."/>
            <person name="Strausberg R.L."/>
            <person name="Strempel S."/>
            <person name="Sturgill D."/>
            <person name="Sutton G."/>
            <person name="Sutton G.G."/>
            <person name="Tao W."/>
            <person name="Teichmann S."/>
            <person name="Tobari Y.N."/>
            <person name="Tomimura Y."/>
            <person name="Tsolas J.M."/>
            <person name="Valente V.L."/>
            <person name="Venter E."/>
            <person name="Venter J.C."/>
            <person name="Vicario S."/>
            <person name="Vieira F.G."/>
            <person name="Vilella A.J."/>
            <person name="Villasante A."/>
            <person name="Walenz B."/>
            <person name="Wang J."/>
            <person name="Wasserman M."/>
            <person name="Watts T."/>
            <person name="Wilson D."/>
            <person name="Wilson R.K."/>
            <person name="Wing R.A."/>
            <person name="Wolfner M.F."/>
            <person name="Wong A."/>
            <person name="Wong G.K."/>
            <person name="Wu C.I."/>
            <person name="Wu G."/>
            <person name="Yamamoto D."/>
            <person name="Yang H.P."/>
            <person name="Yang S.P."/>
            <person name="Yorke J.A."/>
            <person name="Yoshida K."/>
            <person name="Zdobnov E."/>
            <person name="Zhang P."/>
            <person name="Zhang Y."/>
            <person name="Zimin A.V."/>
            <person name="Baldwin J."/>
            <person name="Abdouelleil A."/>
            <person name="Abdulkadir J."/>
            <person name="Abebe A."/>
            <person name="Abera B."/>
            <person name="Abreu J."/>
            <person name="Acer S.C."/>
            <person name="Aftuck L."/>
            <person name="Alexander A."/>
            <person name="An P."/>
            <person name="Anderson E."/>
            <person name="Anderson S."/>
            <person name="Arachi H."/>
            <person name="Azer M."/>
            <person name="Bachantsang P."/>
            <person name="Barry A."/>
            <person name="Bayul T."/>
            <person name="Berlin A."/>
            <person name="Bessette D."/>
            <person name="Bloom T."/>
            <person name="Blye J."/>
            <person name="Boguslavskiy L."/>
            <person name="Bonnet C."/>
            <person name="Boukhgalter B."/>
            <person name="Bourzgui I."/>
            <person name="Brown A."/>
            <person name="Cahill P."/>
            <person name="Channer S."/>
            <person name="Cheshatsang Y."/>
            <person name="Chuda L."/>
            <person name="Citroen M."/>
            <person name="Collymore A."/>
            <person name="Cooke P."/>
            <person name="Costello M."/>
            <person name="D'Aco K."/>
            <person name="Daza R."/>
            <person name="De Haan G."/>
            <person name="DeGray S."/>
            <person name="DeMaso C."/>
            <person name="Dhargay N."/>
            <person name="Dooley K."/>
            <person name="Dooley E."/>
            <person name="Doricent M."/>
            <person name="Dorje P."/>
            <person name="Dorjee K."/>
            <person name="Dupes A."/>
            <person name="Elong R."/>
            <person name="Falk J."/>
            <person name="Farina A."/>
            <person name="Faro S."/>
            <person name="Ferguson D."/>
            <person name="Fisher S."/>
            <person name="Foley C.D."/>
            <person name="Franke A."/>
            <person name="Friedrich D."/>
            <person name="Gadbois L."/>
            <person name="Gearin G."/>
            <person name="Gearin C.R."/>
            <person name="Giannoukos G."/>
            <person name="Goode T."/>
            <person name="Graham J."/>
            <person name="Grandbois E."/>
            <person name="Grewal S."/>
            <person name="Gyaltsen K."/>
            <person name="Hafez N."/>
            <person name="Hagos B."/>
            <person name="Hall J."/>
            <person name="Henson C."/>
            <person name="Hollinger A."/>
            <person name="Honan T."/>
            <person name="Huard M.D."/>
            <person name="Hughes L."/>
            <person name="Hurhula B."/>
            <person name="Husby M.E."/>
            <person name="Kamat A."/>
            <person name="Kanga B."/>
            <person name="Kashin S."/>
            <person name="Khazanovich D."/>
            <person name="Kisner P."/>
            <person name="Lance K."/>
            <person name="Lara M."/>
            <person name="Lee W."/>
            <person name="Lennon N."/>
            <person name="Letendre F."/>
            <person name="LeVine R."/>
            <person name="Lipovsky A."/>
            <person name="Liu X."/>
            <person name="Liu J."/>
            <person name="Liu S."/>
            <person name="Lokyitsang T."/>
            <person name="Lokyitsang Y."/>
            <person name="Lubonja R."/>
            <person name="Lui A."/>
            <person name="MacDonald P."/>
            <person name="Magnisalis V."/>
            <person name="Maru K."/>
            <person name="Matthews C."/>
            <person name="McCusker W."/>
            <person name="McDonough S."/>
            <person name="Mehta T."/>
            <person name="Meldrim J."/>
            <person name="Meneus L."/>
            <person name="Mihai O."/>
            <person name="Mihalev A."/>
            <person name="Mihova T."/>
            <person name="Mittelman R."/>
            <person name="Mlenga V."/>
            <person name="Montmayeur A."/>
            <person name="Mulrain L."/>
            <person name="Navidi A."/>
            <person name="Naylor J."/>
            <person name="Negash T."/>
            <person name="Nguyen T."/>
            <person name="Nguyen N."/>
            <person name="Nicol R."/>
            <person name="Norbu C."/>
            <person name="Norbu N."/>
            <person name="Novod N."/>
            <person name="O'Neill B."/>
            <person name="Osman S."/>
            <person name="Markiewicz E."/>
            <person name="Oyono O.L."/>
            <person name="Patti C."/>
            <person name="Phunkhang P."/>
            <person name="Pierre F."/>
            <person name="Priest M."/>
            <person name="Raghuraman S."/>
            <person name="Rege F."/>
            <person name="Reyes R."/>
            <person name="Rise C."/>
            <person name="Rogov P."/>
            <person name="Ross K."/>
            <person name="Ryan E."/>
            <person name="Settipalli S."/>
            <person name="Shea T."/>
            <person name="Sherpa N."/>
            <person name="Shi L."/>
            <person name="Shih D."/>
            <person name="Sparrow T."/>
            <person name="Spaulding J."/>
            <person name="Stalker J."/>
            <person name="Stange-Thomann N."/>
            <person name="Stavropoulos S."/>
            <person name="Stone C."/>
            <person name="Strader C."/>
            <person name="Tesfaye S."/>
            <person name="Thomson T."/>
            <person name="Thoulutsang Y."/>
            <person name="Thoulutsang D."/>
            <person name="Topham K."/>
            <person name="Topping I."/>
            <person name="Tsamla T."/>
            <person name="Vassiliev H."/>
            <person name="Vo A."/>
            <person name="Wangchuk T."/>
            <person name="Wangdi T."/>
            <person name="Weiand M."/>
            <person name="Wilkinson J."/>
            <person name="Wilson A."/>
            <person name="Yadav S."/>
            <person name="Young G."/>
            <person name="Yu Q."/>
            <person name="Zembek L."/>
            <person name="Zhong D."/>
            <person name="Zimmer A."/>
            <person name="Zwirko Z."/>
            <person name="Jaffe D.B."/>
            <person name="Alvarez P."/>
            <person name="Brockman W."/>
            <person name="Butler J."/>
            <person name="Chin C."/>
            <person name="Gnerre S."/>
            <person name="Grabherr M."/>
            <person name="Kleber M."/>
            <person name="Mauceli E."/>
            <person name="MacCallum I."/>
        </authorList>
    </citation>
    <scope>NUCLEOTIDE SEQUENCE [LARGE SCALE GENOMIC DNA]</scope>
    <source>
        <strain evidence="3">white501</strain>
    </source>
</reference>
<evidence type="ECO:0000256" key="1">
    <source>
        <dbReference type="SAM" id="MobiDB-lite"/>
    </source>
</evidence>
<dbReference type="AlphaFoldDB" id="B4Q4W6"/>
<feature type="region of interest" description="Disordered" evidence="1">
    <location>
        <begin position="65"/>
        <end position="90"/>
    </location>
</feature>
<sequence length="133" mass="14301">MTPELPNLLNNLSEAGSNFDKDYWKRRAPSGPQAVRDERCKGRVILGVEEKILACLKGSVETVVSKGRPRPSVPSPVDDTPCLKPVPAGRRTFGREHKNLACSEGSVESVVGTSSPRSTVASPVDDTPCPITF</sequence>
<dbReference type="EMBL" id="CM000361">
    <property type="protein sequence ID" value="EDX05788.1"/>
    <property type="molecule type" value="Genomic_DNA"/>
</dbReference>
<dbReference type="HOGENOM" id="CLU_1908904_0_0_1"/>
<keyword evidence="3" id="KW-1185">Reference proteome</keyword>
<name>B4Q4W6_DROSI</name>
<accession>B4Q4W6</accession>
<evidence type="ECO:0000313" key="3">
    <source>
        <dbReference type="Proteomes" id="UP000000304"/>
    </source>
</evidence>
<protein>
    <submittedName>
        <fullName evidence="2">GD24351</fullName>
    </submittedName>
</protein>
<proteinExistence type="predicted"/>